<name>A0A4S3J364_9EURO</name>
<organism evidence="2 3">
    <name type="scientific">Aspergillus tanneri</name>
    <dbReference type="NCBI Taxonomy" id="1220188"/>
    <lineage>
        <taxon>Eukaryota</taxon>
        <taxon>Fungi</taxon>
        <taxon>Dikarya</taxon>
        <taxon>Ascomycota</taxon>
        <taxon>Pezizomycotina</taxon>
        <taxon>Eurotiomycetes</taxon>
        <taxon>Eurotiomycetidae</taxon>
        <taxon>Eurotiales</taxon>
        <taxon>Aspergillaceae</taxon>
        <taxon>Aspergillus</taxon>
        <taxon>Aspergillus subgen. Circumdati</taxon>
    </lineage>
</organism>
<evidence type="ECO:0000313" key="2">
    <source>
        <dbReference type="EMBL" id="THC87151.1"/>
    </source>
</evidence>
<dbReference type="Proteomes" id="UP000308092">
    <property type="component" value="Unassembled WGS sequence"/>
</dbReference>
<comment type="caution">
    <text evidence="2">The sequence shown here is derived from an EMBL/GenBank/DDBJ whole genome shotgun (WGS) entry which is preliminary data.</text>
</comment>
<accession>A0A4S3J364</accession>
<gene>
    <name evidence="2" type="ORF">EYZ11_013403</name>
</gene>
<evidence type="ECO:0000313" key="3">
    <source>
        <dbReference type="Proteomes" id="UP000308092"/>
    </source>
</evidence>
<dbReference type="AlphaFoldDB" id="A0A4S3J364"/>
<sequence length="151" mass="16696">MQLGSPFKSPLKTKSKPNSYPPDIRGYCLYSYIPGELESTICRYYAFAGRTSRIERGKVPNPSASKNVSGAEWLAPLLKCQLLETKGSKYLSLHISRRDVSMCSLGSEEKQFPKSKTSIERQEKASTSSDNPRQERELVVKNASAKAGSAS</sequence>
<dbReference type="EMBL" id="SOSA01001430">
    <property type="protein sequence ID" value="THC87151.1"/>
    <property type="molecule type" value="Genomic_DNA"/>
</dbReference>
<keyword evidence="3" id="KW-1185">Reference proteome</keyword>
<proteinExistence type="predicted"/>
<evidence type="ECO:0000256" key="1">
    <source>
        <dbReference type="SAM" id="MobiDB-lite"/>
    </source>
</evidence>
<protein>
    <submittedName>
        <fullName evidence="2">Uncharacterized protein</fullName>
    </submittedName>
</protein>
<reference evidence="2 3" key="1">
    <citation type="submission" date="2019-03" db="EMBL/GenBank/DDBJ databases">
        <title>The genome sequence of a newly discovered highly antifungal drug resistant Aspergillus species, Aspergillus tanneri NIH 1004.</title>
        <authorList>
            <person name="Mounaud S."/>
            <person name="Singh I."/>
            <person name="Joardar V."/>
            <person name="Pakala S."/>
            <person name="Pakala S."/>
            <person name="Venepally P."/>
            <person name="Hoover J."/>
            <person name="Nierman W."/>
            <person name="Chung J."/>
            <person name="Losada L."/>
        </authorList>
    </citation>
    <scope>NUCLEOTIDE SEQUENCE [LARGE SCALE GENOMIC DNA]</scope>
    <source>
        <strain evidence="2 3">NIH1004</strain>
    </source>
</reference>
<dbReference type="VEuPathDB" id="FungiDB:EYZ11_013403"/>
<feature type="compositionally biased region" description="Basic and acidic residues" evidence="1">
    <location>
        <begin position="107"/>
        <end position="124"/>
    </location>
</feature>
<feature type="region of interest" description="Disordered" evidence="1">
    <location>
        <begin position="105"/>
        <end position="151"/>
    </location>
</feature>